<name>A0ABP2EIX5_YERMW</name>
<reference evidence="1" key="1">
    <citation type="submission" date="2008-12" db="EMBL/GenBank/DDBJ databases">
        <title>Annotation of the Yersinia mollaretii ATCC 43969 genome.</title>
        <authorList>
            <person name="Read T.D."/>
            <person name="Akmal A."/>
            <person name="Bishop-Lilly K."/>
            <person name="Chen P.E."/>
            <person name="Cook C."/>
            <person name="Kiley M.P."/>
            <person name="Lentz S."/>
            <person name="Mateczun A."/>
            <person name="Nagarajan N."/>
            <person name="Nolan N."/>
            <person name="Osborne B.I."/>
            <person name="Pop M."/>
            <person name="Sozhamannan S."/>
            <person name="Stewart A.C."/>
            <person name="Sulakvelidze A."/>
            <person name="Thomason B."/>
            <person name="Willner K."/>
            <person name="Zwick M.E."/>
        </authorList>
    </citation>
    <scope>NUCLEOTIDE SEQUENCE [LARGE SCALE GENOMIC DNA]</scope>
    <source>
        <strain evidence="1">ATCC 43969</strain>
    </source>
</reference>
<accession>A0ABP2EIX5</accession>
<evidence type="ECO:0000313" key="2">
    <source>
        <dbReference type="Proteomes" id="UP000003027"/>
    </source>
</evidence>
<comment type="caution">
    <text evidence="1">The sequence shown here is derived from an EMBL/GenBank/DDBJ whole genome shotgun (WGS) entry which is preliminary data.</text>
</comment>
<evidence type="ECO:0000313" key="1">
    <source>
        <dbReference type="EMBL" id="EEQ12346.1"/>
    </source>
</evidence>
<gene>
    <name evidence="1" type="ORF">ymoll0001_10160</name>
</gene>
<keyword evidence="2" id="KW-1185">Reference proteome</keyword>
<dbReference type="EMBL" id="AALD02000001">
    <property type="protein sequence ID" value="EEQ12346.1"/>
    <property type="molecule type" value="Genomic_DNA"/>
</dbReference>
<sequence length="44" mass="4847">MLWLKNAIHPASGGRIVMIPQRGQMSALQNMNTAKLTVDAQIIK</sequence>
<proteinExistence type="predicted"/>
<organism evidence="1 2">
    <name type="scientific">Yersinia mollaretii (strain ATCC 43969 / DSM 18520 / CIP 103324 / CNY 7263 / WAIP 204)</name>
    <dbReference type="NCBI Taxonomy" id="349967"/>
    <lineage>
        <taxon>Bacteria</taxon>
        <taxon>Pseudomonadati</taxon>
        <taxon>Pseudomonadota</taxon>
        <taxon>Gammaproteobacteria</taxon>
        <taxon>Enterobacterales</taxon>
        <taxon>Yersiniaceae</taxon>
        <taxon>Yersinia</taxon>
    </lineage>
</organism>
<protein>
    <submittedName>
        <fullName evidence="1">Uncharacterized protein</fullName>
    </submittedName>
</protein>
<dbReference type="Proteomes" id="UP000003027">
    <property type="component" value="Unassembled WGS sequence"/>
</dbReference>